<feature type="binding site" evidence="17">
    <location>
        <position position="389"/>
    </location>
    <ligand>
        <name>(6S)-NADPHX</name>
        <dbReference type="ChEBI" id="CHEBI:64076"/>
    </ligand>
</feature>
<feature type="domain" description="YjeF C-terminal" evidence="20">
    <location>
        <begin position="238"/>
        <end position="524"/>
    </location>
</feature>
<sequence>MLNQVIVTADRMRAIESLMFAAGMPVAALMEKVAGLIARRLAEIYPIATYRRVGILVGSGHNGGDALVVARELWHRGREVRVYSPLAKHKPLTRVHRCYAQSLGIPFVDLEELKTCDLIVDGLFGFGLERNIQGELAGIIDKVNTWGIPILSIDLPSGIHTDTGAVMGVAIRATHTLCLGLWKRGLFAESTLSYVGQVERLDFDIPEFMVRQVLGDAHAEWRIDPKQIFRHSSQSSRGNPASSCLPIPRAITTHKYQVGHLLLIVGSQTYGGAALLASLGAKASGVGMLTIAVPNSLRLMVLAQVPDALIIGCPETDRGAIAQLPELDLHKYQAIACGCGLSLEAKAIVERVIKAPCPLVLDADGLTLLASLGIDRLKARSQATILTPHWGEFSRLFPELKLEDRLTAVQRAASQTGATILLKGARTAISFCDRLATSSLEMPEYQQTWVNPESTPALARGGSGDVLAGVIGGLLAQGMTGGNAAIAATVWHSQTAIWLAKQRTEMGVDPLILAQNLLSFLAHKTV</sequence>
<evidence type="ECO:0000313" key="22">
    <source>
        <dbReference type="EMBL" id="MEE3718412.1"/>
    </source>
</evidence>
<evidence type="ECO:0000259" key="21">
    <source>
        <dbReference type="PROSITE" id="PS51385"/>
    </source>
</evidence>
<comment type="function">
    <text evidence="17">Catalyzes the dehydration of the S-form of NAD(P)HX at the expense of ADP, which is converted to AMP. Together with NAD(P)HX epimerase, which catalyzes the epimerization of the S- and R-forms, the enzyme allows the repair of both epimers of NAD(P)HX, a damaged form of NAD(P)H that is a result of enzymatic or heat-dependent hydration.</text>
</comment>
<comment type="similarity">
    <text evidence="18">Belongs to the NnrE/AIBP family.</text>
</comment>
<dbReference type="EC" id="4.2.1.136" evidence="19"/>
<comment type="cofactor">
    <cofactor evidence="17">
        <name>Mg(2+)</name>
        <dbReference type="ChEBI" id="CHEBI:18420"/>
    </cofactor>
</comment>
<evidence type="ECO:0000256" key="5">
    <source>
        <dbReference type="ARBA" id="ARBA00022723"/>
    </source>
</evidence>
<evidence type="ECO:0000256" key="14">
    <source>
        <dbReference type="ARBA" id="ARBA00025153"/>
    </source>
</evidence>
<name>A0AAW9PZI7_9CYAN</name>
<comment type="catalytic activity">
    <reaction evidence="15 17 19">
        <text>(6S)-NADHX + ADP = AMP + phosphate + NADH + H(+)</text>
        <dbReference type="Rhea" id="RHEA:32223"/>
        <dbReference type="ChEBI" id="CHEBI:15378"/>
        <dbReference type="ChEBI" id="CHEBI:43474"/>
        <dbReference type="ChEBI" id="CHEBI:57945"/>
        <dbReference type="ChEBI" id="CHEBI:64074"/>
        <dbReference type="ChEBI" id="CHEBI:456215"/>
        <dbReference type="ChEBI" id="CHEBI:456216"/>
        <dbReference type="EC" id="4.2.1.136"/>
    </reaction>
</comment>
<evidence type="ECO:0000256" key="8">
    <source>
        <dbReference type="ARBA" id="ARBA00022857"/>
    </source>
</evidence>
<evidence type="ECO:0000256" key="9">
    <source>
        <dbReference type="ARBA" id="ARBA00022958"/>
    </source>
</evidence>
<evidence type="ECO:0000256" key="2">
    <source>
        <dbReference type="ARBA" id="ARBA00000909"/>
    </source>
</evidence>
<dbReference type="AlphaFoldDB" id="A0AAW9PZI7"/>
<dbReference type="Gene3D" id="3.40.1190.20">
    <property type="match status" value="1"/>
</dbReference>
<dbReference type="GO" id="GO:0046496">
    <property type="term" value="P:nicotinamide nucleotide metabolic process"/>
    <property type="evidence" value="ECO:0007669"/>
    <property type="project" value="UniProtKB-UniRule"/>
</dbReference>
<dbReference type="InterPro" id="IPR036652">
    <property type="entry name" value="YjeF_N_dom_sf"/>
</dbReference>
<keyword evidence="6 17" id="KW-0547">Nucleotide-binding</keyword>
<dbReference type="PIRSF" id="PIRSF017184">
    <property type="entry name" value="Nnr"/>
    <property type="match status" value="1"/>
</dbReference>
<comment type="catalytic activity">
    <reaction evidence="2 18 19">
        <text>(6R)-NADPHX = (6S)-NADPHX</text>
        <dbReference type="Rhea" id="RHEA:32227"/>
        <dbReference type="ChEBI" id="CHEBI:64076"/>
        <dbReference type="ChEBI" id="CHEBI:64077"/>
        <dbReference type="EC" id="5.1.99.6"/>
    </reaction>
</comment>
<dbReference type="Pfam" id="PF03853">
    <property type="entry name" value="YjeF_N"/>
    <property type="match status" value="1"/>
</dbReference>
<keyword evidence="13" id="KW-0511">Multifunctional enzyme</keyword>
<evidence type="ECO:0000256" key="1">
    <source>
        <dbReference type="ARBA" id="ARBA00000013"/>
    </source>
</evidence>
<dbReference type="RefSeq" id="WP_330484844.1">
    <property type="nucleotide sequence ID" value="NZ_JAZBJZ010000076.1"/>
</dbReference>
<comment type="similarity">
    <text evidence="17">Belongs to the NnrD/CARKD family.</text>
</comment>
<comment type="catalytic activity">
    <reaction evidence="16 17 19">
        <text>(6S)-NADPHX + ADP = AMP + phosphate + NADPH + H(+)</text>
        <dbReference type="Rhea" id="RHEA:32235"/>
        <dbReference type="ChEBI" id="CHEBI:15378"/>
        <dbReference type="ChEBI" id="CHEBI:43474"/>
        <dbReference type="ChEBI" id="CHEBI:57783"/>
        <dbReference type="ChEBI" id="CHEBI:64076"/>
        <dbReference type="ChEBI" id="CHEBI:456215"/>
        <dbReference type="ChEBI" id="CHEBI:456216"/>
        <dbReference type="EC" id="4.2.1.136"/>
    </reaction>
</comment>
<keyword evidence="7 17" id="KW-0067">ATP-binding</keyword>
<dbReference type="HAMAP" id="MF_01966">
    <property type="entry name" value="NADHX_epimerase"/>
    <property type="match status" value="1"/>
</dbReference>
<feature type="binding site" evidence="17">
    <location>
        <position position="273"/>
    </location>
    <ligand>
        <name>(6S)-NADPHX</name>
        <dbReference type="ChEBI" id="CHEBI:64076"/>
    </ligand>
</feature>
<keyword evidence="23" id="KW-1185">Reference proteome</keyword>
<evidence type="ECO:0000256" key="16">
    <source>
        <dbReference type="ARBA" id="ARBA00049209"/>
    </source>
</evidence>
<feature type="binding site" evidence="18">
    <location>
        <begin position="61"/>
        <end position="65"/>
    </location>
    <ligand>
        <name>(6S)-NADPHX</name>
        <dbReference type="ChEBI" id="CHEBI:64076"/>
    </ligand>
</feature>
<evidence type="ECO:0000256" key="6">
    <source>
        <dbReference type="ARBA" id="ARBA00022741"/>
    </source>
</evidence>
<dbReference type="SUPFAM" id="SSF53613">
    <property type="entry name" value="Ribokinase-like"/>
    <property type="match status" value="1"/>
</dbReference>
<keyword evidence="12 17" id="KW-0456">Lyase</keyword>
<dbReference type="PANTHER" id="PTHR12592">
    <property type="entry name" value="ATP-DEPENDENT (S)-NAD(P)H-HYDRATE DEHYDRATASE FAMILY MEMBER"/>
    <property type="match status" value="1"/>
</dbReference>
<keyword evidence="8 17" id="KW-0521">NADP</keyword>
<evidence type="ECO:0000256" key="12">
    <source>
        <dbReference type="ARBA" id="ARBA00023239"/>
    </source>
</evidence>
<dbReference type="InterPro" id="IPR000631">
    <property type="entry name" value="CARKD"/>
</dbReference>
<feature type="binding site" evidence="17">
    <location>
        <position position="464"/>
    </location>
    <ligand>
        <name>AMP</name>
        <dbReference type="ChEBI" id="CHEBI:456215"/>
    </ligand>
</feature>
<dbReference type="InterPro" id="IPR030677">
    <property type="entry name" value="Nnr"/>
</dbReference>
<dbReference type="HAMAP" id="MF_01965">
    <property type="entry name" value="NADHX_dehydratase"/>
    <property type="match status" value="1"/>
</dbReference>
<accession>A0AAW9PZI7</accession>
<keyword evidence="5 18" id="KW-0479">Metal-binding</keyword>
<evidence type="ECO:0000256" key="17">
    <source>
        <dbReference type="HAMAP-Rule" id="MF_01965"/>
    </source>
</evidence>
<dbReference type="GO" id="GO:0046872">
    <property type="term" value="F:metal ion binding"/>
    <property type="evidence" value="ECO:0007669"/>
    <property type="project" value="UniProtKB-UniRule"/>
</dbReference>
<feature type="binding site" evidence="18">
    <location>
        <position position="62"/>
    </location>
    <ligand>
        <name>K(+)</name>
        <dbReference type="ChEBI" id="CHEBI:29103"/>
    </ligand>
</feature>
<feature type="binding site" evidence="18">
    <location>
        <position position="121"/>
    </location>
    <ligand>
        <name>K(+)</name>
        <dbReference type="ChEBI" id="CHEBI:29103"/>
    </ligand>
</feature>
<dbReference type="EMBL" id="JAZBJZ010000076">
    <property type="protein sequence ID" value="MEE3718412.1"/>
    <property type="molecule type" value="Genomic_DNA"/>
</dbReference>
<comment type="similarity">
    <text evidence="3 19">In the N-terminal section; belongs to the NnrE/AIBP family.</text>
</comment>
<evidence type="ECO:0000256" key="10">
    <source>
        <dbReference type="ARBA" id="ARBA00023027"/>
    </source>
</evidence>
<comment type="function">
    <text evidence="14 19">Bifunctional enzyme that catalyzes the epimerization of the S- and R-forms of NAD(P)HX and the dehydration of the S-form of NAD(P)HX at the expense of ADP, which is converted to AMP. This allows the repair of both epimers of NAD(P)HX, a damaged form of NAD(P)H that is a result of enzymatic or heat-dependent hydration.</text>
</comment>
<evidence type="ECO:0000256" key="3">
    <source>
        <dbReference type="ARBA" id="ARBA00006001"/>
    </source>
</evidence>
<evidence type="ECO:0000256" key="15">
    <source>
        <dbReference type="ARBA" id="ARBA00048238"/>
    </source>
</evidence>
<dbReference type="SUPFAM" id="SSF64153">
    <property type="entry name" value="YjeF N-terminal domain-like"/>
    <property type="match status" value="1"/>
</dbReference>
<dbReference type="Gene3D" id="3.40.50.10260">
    <property type="entry name" value="YjeF N-terminal domain"/>
    <property type="match status" value="1"/>
</dbReference>
<dbReference type="GO" id="GO:0052855">
    <property type="term" value="F:ADP-dependent NAD(P)H-hydrate dehydratase activity"/>
    <property type="evidence" value="ECO:0007669"/>
    <property type="project" value="UniProtKB-UniRule"/>
</dbReference>
<dbReference type="NCBIfam" id="TIGR00197">
    <property type="entry name" value="yjeF_nterm"/>
    <property type="match status" value="1"/>
</dbReference>
<comment type="caution">
    <text evidence="22">The sequence shown here is derived from an EMBL/GenBank/DDBJ whole genome shotgun (WGS) entry which is preliminary data.</text>
</comment>
<keyword evidence="9 18" id="KW-0630">Potassium</keyword>
<evidence type="ECO:0000256" key="13">
    <source>
        <dbReference type="ARBA" id="ARBA00023268"/>
    </source>
</evidence>
<dbReference type="GO" id="GO:0052856">
    <property type="term" value="F:NAD(P)HX epimerase activity"/>
    <property type="evidence" value="ECO:0007669"/>
    <property type="project" value="UniProtKB-UniRule"/>
</dbReference>
<dbReference type="Proteomes" id="UP001333818">
    <property type="component" value="Unassembled WGS sequence"/>
</dbReference>
<comment type="catalytic activity">
    <reaction evidence="1 18 19">
        <text>(6R)-NADHX = (6S)-NADHX</text>
        <dbReference type="Rhea" id="RHEA:32215"/>
        <dbReference type="ChEBI" id="CHEBI:64074"/>
        <dbReference type="ChEBI" id="CHEBI:64075"/>
        <dbReference type="EC" id="5.1.99.6"/>
    </reaction>
</comment>
<evidence type="ECO:0000259" key="20">
    <source>
        <dbReference type="PROSITE" id="PS51383"/>
    </source>
</evidence>
<evidence type="ECO:0000256" key="4">
    <source>
        <dbReference type="ARBA" id="ARBA00009524"/>
    </source>
</evidence>
<feature type="binding site" evidence="17">
    <location>
        <begin position="423"/>
        <end position="427"/>
    </location>
    <ligand>
        <name>AMP</name>
        <dbReference type="ChEBI" id="CHEBI:456215"/>
    </ligand>
</feature>
<comment type="similarity">
    <text evidence="4 19">In the C-terminal section; belongs to the NnrD/CARKD family.</text>
</comment>
<evidence type="ECO:0000313" key="23">
    <source>
        <dbReference type="Proteomes" id="UP001333818"/>
    </source>
</evidence>
<dbReference type="InterPro" id="IPR017953">
    <property type="entry name" value="Carbohydrate_kinase_pred_CS"/>
</dbReference>
<feature type="binding site" evidence="18">
    <location>
        <position position="157"/>
    </location>
    <ligand>
        <name>K(+)</name>
        <dbReference type="ChEBI" id="CHEBI:29103"/>
    </ligand>
</feature>
<comment type="caution">
    <text evidence="18">Lacks conserved residue(s) required for the propagation of feature annotation.</text>
</comment>
<dbReference type="PANTHER" id="PTHR12592:SF0">
    <property type="entry name" value="ATP-DEPENDENT (S)-NAD(P)H-HYDRATE DEHYDRATASE"/>
    <property type="match status" value="1"/>
</dbReference>
<dbReference type="GO" id="GO:0005524">
    <property type="term" value="F:ATP binding"/>
    <property type="evidence" value="ECO:0007669"/>
    <property type="project" value="UniProtKB-UniRule"/>
</dbReference>
<dbReference type="InterPro" id="IPR004443">
    <property type="entry name" value="YjeF_N_dom"/>
</dbReference>
<feature type="binding site" evidence="17">
    <location>
        <position position="465"/>
    </location>
    <ligand>
        <name>(6S)-NADPHX</name>
        <dbReference type="ChEBI" id="CHEBI:64076"/>
    </ligand>
</feature>
<feature type="binding site" evidence="18">
    <location>
        <position position="154"/>
    </location>
    <ligand>
        <name>(6S)-NADPHX</name>
        <dbReference type="ChEBI" id="CHEBI:64076"/>
    </ligand>
</feature>
<dbReference type="GO" id="GO:0110051">
    <property type="term" value="P:metabolite repair"/>
    <property type="evidence" value="ECO:0007669"/>
    <property type="project" value="TreeGrafter"/>
</dbReference>
<dbReference type="EC" id="5.1.99.6" evidence="19"/>
<protein>
    <recommendedName>
        <fullName evidence="19">Bifunctional NAD(P)H-hydrate repair enzyme</fullName>
    </recommendedName>
    <alternativeName>
        <fullName evidence="19">Nicotinamide nucleotide repair protein</fullName>
    </alternativeName>
    <domain>
        <recommendedName>
            <fullName evidence="19">ADP-dependent (S)-NAD(P)H-hydrate dehydratase</fullName>
            <ecNumber evidence="19">4.2.1.136</ecNumber>
        </recommendedName>
        <alternativeName>
            <fullName evidence="19">ADP-dependent NAD(P)HX dehydratase</fullName>
        </alternativeName>
    </domain>
    <domain>
        <recommendedName>
            <fullName evidence="19">NAD(P)H-hydrate epimerase</fullName>
            <ecNumber evidence="19">5.1.99.6</ecNumber>
        </recommendedName>
    </domain>
</protein>
<feature type="binding site" evidence="17">
    <location>
        <position position="340"/>
    </location>
    <ligand>
        <name>(6S)-NADPHX</name>
        <dbReference type="ChEBI" id="CHEBI:64076"/>
    </ligand>
</feature>
<feature type="domain" description="YjeF N-terminal" evidence="21">
    <location>
        <begin position="12"/>
        <end position="211"/>
    </location>
</feature>
<feature type="binding site" evidence="18">
    <location>
        <begin position="125"/>
        <end position="131"/>
    </location>
    <ligand>
        <name>(6S)-NADPHX</name>
        <dbReference type="ChEBI" id="CHEBI:64076"/>
    </ligand>
</feature>
<reference evidence="22" key="1">
    <citation type="submission" date="2024-01" db="EMBL/GenBank/DDBJ databases">
        <title>Bank of Algae and Cyanobacteria of the Azores (BACA) strain genomes.</title>
        <authorList>
            <person name="Luz R."/>
            <person name="Cordeiro R."/>
            <person name="Fonseca A."/>
            <person name="Goncalves V."/>
        </authorList>
    </citation>
    <scope>NUCLEOTIDE SEQUENCE</scope>
    <source>
        <strain evidence="22">BACA0141</strain>
    </source>
</reference>
<evidence type="ECO:0000256" key="18">
    <source>
        <dbReference type="HAMAP-Rule" id="MF_01966"/>
    </source>
</evidence>
<comment type="cofactor">
    <cofactor evidence="18 19">
        <name>K(+)</name>
        <dbReference type="ChEBI" id="CHEBI:29103"/>
    </cofactor>
    <text evidence="18 19">Binds 1 potassium ion per subunit.</text>
</comment>
<evidence type="ECO:0000256" key="19">
    <source>
        <dbReference type="PIRNR" id="PIRNR017184"/>
    </source>
</evidence>
<dbReference type="PROSITE" id="PS51385">
    <property type="entry name" value="YJEF_N"/>
    <property type="match status" value="1"/>
</dbReference>
<dbReference type="InterPro" id="IPR029056">
    <property type="entry name" value="Ribokinase-like"/>
</dbReference>
<dbReference type="CDD" id="cd01171">
    <property type="entry name" value="YXKO-related"/>
    <property type="match status" value="1"/>
</dbReference>
<dbReference type="Pfam" id="PF01256">
    <property type="entry name" value="Carb_kinase"/>
    <property type="match status" value="1"/>
</dbReference>
<comment type="subunit">
    <text evidence="17">Homotetramer.</text>
</comment>
<keyword evidence="11 18" id="KW-0413">Isomerase</keyword>
<evidence type="ECO:0000256" key="11">
    <source>
        <dbReference type="ARBA" id="ARBA00023235"/>
    </source>
</evidence>
<evidence type="ECO:0000256" key="7">
    <source>
        <dbReference type="ARBA" id="ARBA00022840"/>
    </source>
</evidence>
<keyword evidence="10 17" id="KW-0520">NAD</keyword>
<proteinExistence type="inferred from homology"/>
<organism evidence="22 23">
    <name type="scientific">Tumidithrix elongata BACA0141</name>
    <dbReference type="NCBI Taxonomy" id="2716417"/>
    <lineage>
        <taxon>Bacteria</taxon>
        <taxon>Bacillati</taxon>
        <taxon>Cyanobacteriota</taxon>
        <taxon>Cyanophyceae</taxon>
        <taxon>Pseudanabaenales</taxon>
        <taxon>Pseudanabaenaceae</taxon>
        <taxon>Tumidithrix</taxon>
        <taxon>Tumidithrix elongata</taxon>
    </lineage>
</organism>
<dbReference type="NCBIfam" id="TIGR00196">
    <property type="entry name" value="yjeF_cterm"/>
    <property type="match status" value="1"/>
</dbReference>
<dbReference type="PROSITE" id="PS51383">
    <property type="entry name" value="YJEF_C_3"/>
    <property type="match status" value="1"/>
</dbReference>
<dbReference type="PROSITE" id="PS01050">
    <property type="entry name" value="YJEF_C_2"/>
    <property type="match status" value="1"/>
</dbReference>
<gene>
    <name evidence="17" type="primary">nnrD</name>
    <name evidence="18" type="synonym">nnrE</name>
    <name evidence="22" type="ORF">V2H45_16855</name>
</gene>
<comment type="function">
    <text evidence="18">Catalyzes the epimerization of the S- and R-forms of NAD(P)HX, a damaged form of NAD(P)H that is a result of enzymatic or heat-dependent hydration. This is a prerequisite for the S-specific NAD(P)H-hydrate dehydratase to allow the repair of both epimers of NAD(P)HX.</text>
</comment>